<dbReference type="EMBL" id="SIRE01000009">
    <property type="protein sequence ID" value="TBL78472.1"/>
    <property type="molecule type" value="Genomic_DNA"/>
</dbReference>
<name>A0A4Q9DT00_9BACL</name>
<dbReference type="AlphaFoldDB" id="A0A4Q9DT00"/>
<proteinExistence type="predicted"/>
<organism evidence="1 2">
    <name type="scientific">Paenibacillus thalictri</name>
    <dbReference type="NCBI Taxonomy" id="2527873"/>
    <lineage>
        <taxon>Bacteria</taxon>
        <taxon>Bacillati</taxon>
        <taxon>Bacillota</taxon>
        <taxon>Bacilli</taxon>
        <taxon>Bacillales</taxon>
        <taxon>Paenibacillaceae</taxon>
        <taxon>Paenibacillus</taxon>
    </lineage>
</organism>
<dbReference type="Proteomes" id="UP000293142">
    <property type="component" value="Unassembled WGS sequence"/>
</dbReference>
<sequence length="67" mass="7761">MGLFQRTTLDQLMSKQAVHYEDFDYILRPLNRKQILSALERAKTIMRLSFKGREDVLNTVPVAPQAP</sequence>
<protein>
    <submittedName>
        <fullName evidence="1">Uncharacterized protein</fullName>
    </submittedName>
</protein>
<comment type="caution">
    <text evidence="1">The sequence shown here is derived from an EMBL/GenBank/DDBJ whole genome shotgun (WGS) entry which is preliminary data.</text>
</comment>
<keyword evidence="2" id="KW-1185">Reference proteome</keyword>
<accession>A0A4Q9DT00</accession>
<evidence type="ECO:0000313" key="1">
    <source>
        <dbReference type="EMBL" id="TBL78472.1"/>
    </source>
</evidence>
<gene>
    <name evidence="1" type="ORF">EYB31_13260</name>
</gene>
<evidence type="ECO:0000313" key="2">
    <source>
        <dbReference type="Proteomes" id="UP000293142"/>
    </source>
</evidence>
<reference evidence="1 2" key="1">
    <citation type="submission" date="2019-02" db="EMBL/GenBank/DDBJ databases">
        <title>Paenibacillus sp. nov., isolated from surface-sterilized tissue of Thalictrum simplex L.</title>
        <authorList>
            <person name="Tuo L."/>
        </authorList>
    </citation>
    <scope>NUCLEOTIDE SEQUENCE [LARGE SCALE GENOMIC DNA]</scope>
    <source>
        <strain evidence="1 2">N2SHLJ1</strain>
    </source>
</reference>